<evidence type="ECO:0000313" key="3">
    <source>
        <dbReference type="EMBL" id="GAD66665.1"/>
    </source>
</evidence>
<dbReference type="GO" id="GO:0003677">
    <property type="term" value="F:DNA binding"/>
    <property type="evidence" value="ECO:0007669"/>
    <property type="project" value="UniProtKB-KW"/>
</dbReference>
<dbReference type="eggNOG" id="COG1396">
    <property type="taxonomic scope" value="Bacteria"/>
</dbReference>
<reference evidence="3 4" key="1">
    <citation type="submission" date="2013-09" db="EMBL/GenBank/DDBJ databases">
        <title>Whole genome shotgun sequence of Vibrio proteolyticus NBRC 13287.</title>
        <authorList>
            <person name="Isaki S."/>
            <person name="Hosoyama A."/>
            <person name="Numata M."/>
            <person name="Hashimoto M."/>
            <person name="Hosoyama Y."/>
            <person name="Tsuchikane K."/>
            <person name="Noguchi M."/>
            <person name="Hirakata S."/>
            <person name="Ichikawa N."/>
            <person name="Ohji S."/>
            <person name="Yamazoe A."/>
            <person name="Fujita N."/>
        </authorList>
    </citation>
    <scope>NUCLEOTIDE SEQUENCE [LARGE SCALE GENOMIC DNA]</scope>
    <source>
        <strain evidence="3 4">NBRC 13287</strain>
    </source>
</reference>
<dbReference type="EMBL" id="BATJ01000004">
    <property type="protein sequence ID" value="GAD66665.1"/>
    <property type="molecule type" value="Genomic_DNA"/>
</dbReference>
<organism evidence="3 4">
    <name type="scientific">Vibrio proteolyticus NBRC 13287</name>
    <dbReference type="NCBI Taxonomy" id="1219065"/>
    <lineage>
        <taxon>Bacteria</taxon>
        <taxon>Pseudomonadati</taxon>
        <taxon>Pseudomonadota</taxon>
        <taxon>Gammaproteobacteria</taxon>
        <taxon>Vibrionales</taxon>
        <taxon>Vibrionaceae</taxon>
        <taxon>Vibrio</taxon>
    </lineage>
</organism>
<name>U2ZZ00_VIBPR</name>
<gene>
    <name evidence="3" type="ORF">VPR01S_04_02690</name>
</gene>
<dbReference type="SMART" id="SM00530">
    <property type="entry name" value="HTH_XRE"/>
    <property type="match status" value="1"/>
</dbReference>
<comment type="caution">
    <text evidence="3">The sequence shown here is derived from an EMBL/GenBank/DDBJ whole genome shotgun (WGS) entry which is preliminary data.</text>
</comment>
<sequence length="104" mass="11762">MSFQSPIPLRLKEARQEAKLSQKALGVSIGMEESSASPRMNQYEKGKHTPDVQTLKLIADELGVPLNYFFCEEESSAKLACLIAKLSEEERQELIRKLSSYEEN</sequence>
<protein>
    <submittedName>
        <fullName evidence="3">Putative Xre family DNA-binding protein</fullName>
    </submittedName>
</protein>
<dbReference type="InterPro" id="IPR010982">
    <property type="entry name" value="Lambda_DNA-bd_dom_sf"/>
</dbReference>
<dbReference type="InterPro" id="IPR001387">
    <property type="entry name" value="Cro/C1-type_HTH"/>
</dbReference>
<dbReference type="STRING" id="1219065.VPR01S_04_02690"/>
<dbReference type="Proteomes" id="UP000016570">
    <property type="component" value="Unassembled WGS sequence"/>
</dbReference>
<keyword evidence="3" id="KW-0238">DNA-binding</keyword>
<dbReference type="AlphaFoldDB" id="U2ZZ00"/>
<keyword evidence="4" id="KW-1185">Reference proteome</keyword>
<dbReference type="SUPFAM" id="SSF47413">
    <property type="entry name" value="lambda repressor-like DNA-binding domains"/>
    <property type="match status" value="1"/>
</dbReference>
<accession>U2ZZ00</accession>
<evidence type="ECO:0000259" key="2">
    <source>
        <dbReference type="PROSITE" id="PS50943"/>
    </source>
</evidence>
<dbReference type="Pfam" id="PF01381">
    <property type="entry name" value="HTH_3"/>
    <property type="match status" value="1"/>
</dbReference>
<dbReference type="CDD" id="cd00093">
    <property type="entry name" value="HTH_XRE"/>
    <property type="match status" value="1"/>
</dbReference>
<dbReference type="Gene3D" id="1.10.260.40">
    <property type="entry name" value="lambda repressor-like DNA-binding domains"/>
    <property type="match status" value="1"/>
</dbReference>
<dbReference type="PROSITE" id="PS50943">
    <property type="entry name" value="HTH_CROC1"/>
    <property type="match status" value="1"/>
</dbReference>
<evidence type="ECO:0000313" key="4">
    <source>
        <dbReference type="Proteomes" id="UP000016570"/>
    </source>
</evidence>
<feature type="domain" description="HTH cro/C1-type" evidence="2">
    <location>
        <begin position="11"/>
        <end position="69"/>
    </location>
</feature>
<proteinExistence type="predicted"/>
<evidence type="ECO:0000256" key="1">
    <source>
        <dbReference type="SAM" id="MobiDB-lite"/>
    </source>
</evidence>
<feature type="region of interest" description="Disordered" evidence="1">
    <location>
        <begin position="29"/>
        <end position="48"/>
    </location>
</feature>
<dbReference type="RefSeq" id="WP_021704643.1">
    <property type="nucleotide sequence ID" value="NZ_BATJ01000004.1"/>
</dbReference>